<dbReference type="PANTHER" id="PTHR48081:SF33">
    <property type="entry name" value="KYNURENINE FORMAMIDASE"/>
    <property type="match status" value="1"/>
</dbReference>
<reference evidence="3" key="1">
    <citation type="submission" date="2021-01" db="UniProtKB">
        <authorList>
            <consortium name="EnsemblMetazoa"/>
        </authorList>
    </citation>
    <scope>IDENTIFICATION</scope>
</reference>
<keyword evidence="4" id="KW-1185">Reference proteome</keyword>
<dbReference type="PANTHER" id="PTHR48081">
    <property type="entry name" value="AB HYDROLASE SUPERFAMILY PROTEIN C4A8.06C"/>
    <property type="match status" value="1"/>
</dbReference>
<dbReference type="EnsemblMetazoa" id="XM_022798652">
    <property type="protein sequence ID" value="XP_022654387"/>
    <property type="gene ID" value="LOC111247566"/>
</dbReference>
<keyword evidence="1" id="KW-0378">Hydrolase</keyword>
<dbReference type="Gene3D" id="3.40.50.1820">
    <property type="entry name" value="alpha/beta hydrolase"/>
    <property type="match status" value="1"/>
</dbReference>
<dbReference type="OMA" id="HGGYWRM"/>
<dbReference type="KEGG" id="vde:111247566"/>
<dbReference type="AlphaFoldDB" id="A0A7M7JR86"/>
<dbReference type="InterPro" id="IPR029058">
    <property type="entry name" value="AB_hydrolase_fold"/>
</dbReference>
<dbReference type="InterPro" id="IPR013094">
    <property type="entry name" value="AB_hydrolase_3"/>
</dbReference>
<dbReference type="OrthoDB" id="433474at2759"/>
<evidence type="ECO:0000313" key="3">
    <source>
        <dbReference type="EnsemblMetazoa" id="XP_022654387"/>
    </source>
</evidence>
<sequence>MLHWQMSSTGFDASAEERCMPSRWGFNLKGDSRIQRYLHLCDVQCKQANRSYSVEYVSYSEDERQGLNIMRGIQPHEDRNAILVFVHGGYWIEGDRHMYNFIANGLHSHGISVVSLGYRLAGKAEDLACCIDDVVAGIQKVQKTFPTSRIYLAGHSAGAHLILNALRKLTTLEGICIVFCVSGIYSLQNIVNTSVGIKLQLDEDQARRFSVPPLDSCYTKANIHIIVGQFDAPEFHKQAQDLASSLQVRRCLPIPVQILPNEDHFSLIENLYFGDSALAQYIAQCDSQWRAAT</sequence>
<accession>A0A7M7JR86</accession>
<dbReference type="Proteomes" id="UP000594260">
    <property type="component" value="Unplaced"/>
</dbReference>
<dbReference type="GO" id="GO:0004061">
    <property type="term" value="F:arylformamidase activity"/>
    <property type="evidence" value="ECO:0007669"/>
    <property type="project" value="TreeGrafter"/>
</dbReference>
<evidence type="ECO:0000313" key="4">
    <source>
        <dbReference type="Proteomes" id="UP000594260"/>
    </source>
</evidence>
<protein>
    <recommendedName>
        <fullName evidence="2">Alpha/beta hydrolase fold-3 domain-containing protein</fullName>
    </recommendedName>
</protein>
<evidence type="ECO:0000259" key="2">
    <source>
        <dbReference type="Pfam" id="PF07859"/>
    </source>
</evidence>
<dbReference type="InParanoid" id="A0A7M7JR86"/>
<dbReference type="Pfam" id="PF07859">
    <property type="entry name" value="Abhydrolase_3"/>
    <property type="match status" value="1"/>
</dbReference>
<evidence type="ECO:0000256" key="1">
    <source>
        <dbReference type="ARBA" id="ARBA00022801"/>
    </source>
</evidence>
<dbReference type="InterPro" id="IPR050300">
    <property type="entry name" value="GDXG_lipolytic_enzyme"/>
</dbReference>
<dbReference type="GeneID" id="111247566"/>
<name>A0A7M7JR86_VARDE</name>
<dbReference type="SUPFAM" id="SSF53474">
    <property type="entry name" value="alpha/beta-Hydrolases"/>
    <property type="match status" value="1"/>
</dbReference>
<feature type="domain" description="Alpha/beta hydrolase fold-3" evidence="2">
    <location>
        <begin position="83"/>
        <end position="181"/>
    </location>
</feature>
<proteinExistence type="predicted"/>
<dbReference type="RefSeq" id="XP_022654387.1">
    <property type="nucleotide sequence ID" value="XM_022798652.1"/>
</dbReference>
<organism evidence="3 4">
    <name type="scientific">Varroa destructor</name>
    <name type="common">Honeybee mite</name>
    <dbReference type="NCBI Taxonomy" id="109461"/>
    <lineage>
        <taxon>Eukaryota</taxon>
        <taxon>Metazoa</taxon>
        <taxon>Ecdysozoa</taxon>
        <taxon>Arthropoda</taxon>
        <taxon>Chelicerata</taxon>
        <taxon>Arachnida</taxon>
        <taxon>Acari</taxon>
        <taxon>Parasitiformes</taxon>
        <taxon>Mesostigmata</taxon>
        <taxon>Gamasina</taxon>
        <taxon>Dermanyssoidea</taxon>
        <taxon>Varroidae</taxon>
        <taxon>Varroa</taxon>
    </lineage>
</organism>
<dbReference type="FunCoup" id="A0A7M7JR86">
    <property type="interactions" value="181"/>
</dbReference>